<dbReference type="EnsemblPlants" id="OB06G33590.1">
    <property type="protein sequence ID" value="OB06G33590.1"/>
    <property type="gene ID" value="OB06G33590"/>
</dbReference>
<sequence>REALAVGAVVVGHVVHAHPVERHPAPPVHPLAHPPTTCLAAAGAPRHPGAAVPDAGVGDVVPAVRGDERRAGPVRLDAAALRRPLLGVPDAGEHVHRLPRRERHAVRLVVPEHPDRRPIGNLHDVVWVPEDGVGVEVGGGVEPEHELLLALALAVAEDVGVQQVRLAAGVAQELEVHLVVPRAAAADLRP</sequence>
<organism evidence="1">
    <name type="scientific">Oryza brachyantha</name>
    <name type="common">malo sina</name>
    <dbReference type="NCBI Taxonomy" id="4533"/>
    <lineage>
        <taxon>Eukaryota</taxon>
        <taxon>Viridiplantae</taxon>
        <taxon>Streptophyta</taxon>
        <taxon>Embryophyta</taxon>
        <taxon>Tracheophyta</taxon>
        <taxon>Spermatophyta</taxon>
        <taxon>Magnoliopsida</taxon>
        <taxon>Liliopsida</taxon>
        <taxon>Poales</taxon>
        <taxon>Poaceae</taxon>
        <taxon>BOP clade</taxon>
        <taxon>Oryzoideae</taxon>
        <taxon>Oryzeae</taxon>
        <taxon>Oryzinae</taxon>
        <taxon>Oryza</taxon>
    </lineage>
</organism>
<accession>J3MH65</accession>
<evidence type="ECO:0000313" key="1">
    <source>
        <dbReference type="EnsemblPlants" id="OB06G33590.1"/>
    </source>
</evidence>
<name>J3MH65_ORYBR</name>
<evidence type="ECO:0000313" key="2">
    <source>
        <dbReference type="Proteomes" id="UP000006038"/>
    </source>
</evidence>
<proteinExistence type="predicted"/>
<dbReference type="AlphaFoldDB" id="J3MH65"/>
<reference evidence="1" key="1">
    <citation type="journal article" date="2013" name="Nat. Commun.">
        <title>Whole-genome sequencing of Oryza brachyantha reveals mechanisms underlying Oryza genome evolution.</title>
        <authorList>
            <person name="Chen J."/>
            <person name="Huang Q."/>
            <person name="Gao D."/>
            <person name="Wang J."/>
            <person name="Lang Y."/>
            <person name="Liu T."/>
            <person name="Li B."/>
            <person name="Bai Z."/>
            <person name="Luis Goicoechea J."/>
            <person name="Liang C."/>
            <person name="Chen C."/>
            <person name="Zhang W."/>
            <person name="Sun S."/>
            <person name="Liao Y."/>
            <person name="Zhang X."/>
            <person name="Yang L."/>
            <person name="Song C."/>
            <person name="Wang M."/>
            <person name="Shi J."/>
            <person name="Liu G."/>
            <person name="Liu J."/>
            <person name="Zhou H."/>
            <person name="Zhou W."/>
            <person name="Yu Q."/>
            <person name="An N."/>
            <person name="Chen Y."/>
            <person name="Cai Q."/>
            <person name="Wang B."/>
            <person name="Liu B."/>
            <person name="Min J."/>
            <person name="Huang Y."/>
            <person name="Wu H."/>
            <person name="Li Z."/>
            <person name="Zhang Y."/>
            <person name="Yin Y."/>
            <person name="Song W."/>
            <person name="Jiang J."/>
            <person name="Jackson S.A."/>
            <person name="Wing R.A."/>
            <person name="Wang J."/>
            <person name="Chen M."/>
        </authorList>
    </citation>
    <scope>NUCLEOTIDE SEQUENCE [LARGE SCALE GENOMIC DNA]</scope>
    <source>
        <strain evidence="1">cv. IRGC 101232</strain>
    </source>
</reference>
<dbReference type="Proteomes" id="UP000006038">
    <property type="component" value="Chromosome 6"/>
</dbReference>
<protein>
    <submittedName>
        <fullName evidence="1">Uncharacterized protein</fullName>
    </submittedName>
</protein>
<keyword evidence="2" id="KW-1185">Reference proteome</keyword>
<dbReference type="HOGENOM" id="CLU_1431456_0_0_1"/>
<dbReference type="Gramene" id="OB06G33590.1">
    <property type="protein sequence ID" value="OB06G33590.1"/>
    <property type="gene ID" value="OB06G33590"/>
</dbReference>
<reference evidence="1" key="2">
    <citation type="submission" date="2013-04" db="UniProtKB">
        <authorList>
            <consortium name="EnsemblPlants"/>
        </authorList>
    </citation>
    <scope>IDENTIFICATION</scope>
</reference>